<keyword evidence="3" id="KW-1185">Reference proteome</keyword>
<proteinExistence type="predicted"/>
<feature type="compositionally biased region" description="Low complexity" evidence="1">
    <location>
        <begin position="1"/>
        <end position="17"/>
    </location>
</feature>
<gene>
    <name evidence="2" type="ORF">RIF29_04053</name>
</gene>
<organism evidence="2 3">
    <name type="scientific">Crotalaria pallida</name>
    <name type="common">Smooth rattlebox</name>
    <name type="synonym">Crotalaria striata</name>
    <dbReference type="NCBI Taxonomy" id="3830"/>
    <lineage>
        <taxon>Eukaryota</taxon>
        <taxon>Viridiplantae</taxon>
        <taxon>Streptophyta</taxon>
        <taxon>Embryophyta</taxon>
        <taxon>Tracheophyta</taxon>
        <taxon>Spermatophyta</taxon>
        <taxon>Magnoliopsida</taxon>
        <taxon>eudicotyledons</taxon>
        <taxon>Gunneridae</taxon>
        <taxon>Pentapetalae</taxon>
        <taxon>rosids</taxon>
        <taxon>fabids</taxon>
        <taxon>Fabales</taxon>
        <taxon>Fabaceae</taxon>
        <taxon>Papilionoideae</taxon>
        <taxon>50 kb inversion clade</taxon>
        <taxon>genistoids sensu lato</taxon>
        <taxon>core genistoids</taxon>
        <taxon>Crotalarieae</taxon>
        <taxon>Crotalaria</taxon>
    </lineage>
</organism>
<accession>A0AAN9J0M2</accession>
<dbReference type="Proteomes" id="UP001372338">
    <property type="component" value="Unassembled WGS sequence"/>
</dbReference>
<evidence type="ECO:0000313" key="2">
    <source>
        <dbReference type="EMBL" id="KAK7289977.1"/>
    </source>
</evidence>
<reference evidence="2 3" key="1">
    <citation type="submission" date="2024-01" db="EMBL/GenBank/DDBJ databases">
        <title>The genomes of 5 underutilized Papilionoideae crops provide insights into root nodulation and disease resistanc.</title>
        <authorList>
            <person name="Yuan L."/>
        </authorList>
    </citation>
    <scope>NUCLEOTIDE SEQUENCE [LARGE SCALE GENOMIC DNA]</scope>
    <source>
        <strain evidence="2">ZHUSHIDOU_FW_LH</strain>
        <tissue evidence="2">Leaf</tissue>
    </source>
</reference>
<evidence type="ECO:0000256" key="1">
    <source>
        <dbReference type="SAM" id="MobiDB-lite"/>
    </source>
</evidence>
<sequence length="218" mass="24267">MPSSASSTPPALTSTLSMKSKSDGEGLELSSPSKDSNLTYKNQHQQQRRSMSLSRSHGRRTHAATPDEFDLMKVSSEEHDHDHDHENMHHGSFFKAEAIIKDGTPKGSGKGKKDALCMCLPCFGKKAKKQVKARKEKTKIMDHHHHHYPVDSMIMSSTFSFENFERISGMASEKNEDESISSYFELPISQTFKSSCDGAQALAIPAFLLDKDIKGDHL</sequence>
<name>A0AAN9J0M2_CROPI</name>
<comment type="caution">
    <text evidence="2">The sequence shown here is derived from an EMBL/GenBank/DDBJ whole genome shotgun (WGS) entry which is preliminary data.</text>
</comment>
<dbReference type="AlphaFoldDB" id="A0AAN9J0M2"/>
<feature type="compositionally biased region" description="Low complexity" evidence="1">
    <location>
        <begin position="43"/>
        <end position="55"/>
    </location>
</feature>
<feature type="region of interest" description="Disordered" evidence="1">
    <location>
        <begin position="1"/>
        <end position="70"/>
    </location>
</feature>
<protein>
    <submittedName>
        <fullName evidence="2">Uncharacterized protein</fullName>
    </submittedName>
</protein>
<evidence type="ECO:0000313" key="3">
    <source>
        <dbReference type="Proteomes" id="UP001372338"/>
    </source>
</evidence>
<dbReference type="EMBL" id="JAYWIO010000001">
    <property type="protein sequence ID" value="KAK7289977.1"/>
    <property type="molecule type" value="Genomic_DNA"/>
</dbReference>
<feature type="compositionally biased region" description="Polar residues" evidence="1">
    <location>
        <begin position="30"/>
        <end position="42"/>
    </location>
</feature>